<proteinExistence type="predicted"/>
<name>A0A830HVQ7_9CHLO</name>
<dbReference type="EMBL" id="BNJQ01000033">
    <property type="protein sequence ID" value="GHP11222.1"/>
    <property type="molecule type" value="Genomic_DNA"/>
</dbReference>
<dbReference type="AlphaFoldDB" id="A0A830HVQ7"/>
<feature type="compositionally biased region" description="Basic and acidic residues" evidence="1">
    <location>
        <begin position="81"/>
        <end position="93"/>
    </location>
</feature>
<keyword evidence="3" id="KW-1185">Reference proteome</keyword>
<gene>
    <name evidence="2" type="ORF">PPROV_000995100</name>
</gene>
<protein>
    <submittedName>
        <fullName evidence="2">Uncharacterized protein</fullName>
    </submittedName>
</protein>
<reference evidence="2" key="1">
    <citation type="submission" date="2020-10" db="EMBL/GenBank/DDBJ databases">
        <title>Unveiling of a novel bifunctional photoreceptor, Dualchrome1, isolated from a cosmopolitan green alga.</title>
        <authorList>
            <person name="Suzuki S."/>
            <person name="Kawachi M."/>
        </authorList>
    </citation>
    <scope>NUCLEOTIDE SEQUENCE</scope>
    <source>
        <strain evidence="2">NIES 2893</strain>
    </source>
</reference>
<evidence type="ECO:0000256" key="1">
    <source>
        <dbReference type="SAM" id="MobiDB-lite"/>
    </source>
</evidence>
<feature type="region of interest" description="Disordered" evidence="1">
    <location>
        <begin position="81"/>
        <end position="108"/>
    </location>
</feature>
<organism evidence="2 3">
    <name type="scientific">Pycnococcus provasolii</name>
    <dbReference type="NCBI Taxonomy" id="41880"/>
    <lineage>
        <taxon>Eukaryota</taxon>
        <taxon>Viridiplantae</taxon>
        <taxon>Chlorophyta</taxon>
        <taxon>Pseudoscourfieldiophyceae</taxon>
        <taxon>Pseudoscourfieldiales</taxon>
        <taxon>Pycnococcaceae</taxon>
        <taxon>Pycnococcus</taxon>
    </lineage>
</organism>
<sequence length="253" mass="26940">MSTHAGAGNLADESSHVSGAIVGMGRSYSRNNQESFHIGEAEVVVVDEVEVPDSEVALVVLAGDWGLPLLRDISKSTHAHAVEGSDEFTKRGDTTSGMGGDAKELGDHAGLVRGDAGHHYIPSGLIPVNGEAVVDDLLDHCRHVEKLNPVEKGVYVITNSHALEEFQAWANSDDLSGHDYPVENVISNGAYVPGEWKGDIDDLKSAIERFNLGSRPVIAVNGGAVEVLRVGIRTHVRTRGSTVLLEPSDNKVL</sequence>
<dbReference type="Proteomes" id="UP000660262">
    <property type="component" value="Unassembled WGS sequence"/>
</dbReference>
<evidence type="ECO:0000313" key="3">
    <source>
        <dbReference type="Proteomes" id="UP000660262"/>
    </source>
</evidence>
<accession>A0A830HVQ7</accession>
<comment type="caution">
    <text evidence="2">The sequence shown here is derived from an EMBL/GenBank/DDBJ whole genome shotgun (WGS) entry which is preliminary data.</text>
</comment>
<evidence type="ECO:0000313" key="2">
    <source>
        <dbReference type="EMBL" id="GHP11222.1"/>
    </source>
</evidence>